<reference evidence="13 14" key="1">
    <citation type="submission" date="2009-08" db="EMBL/GenBank/DDBJ databases">
        <title>The Genome Sequence of Spizellomyces punctatus strain DAOM BR117.</title>
        <authorList>
            <consortium name="The Broad Institute Genome Sequencing Platform"/>
            <person name="Russ C."/>
            <person name="Cuomo C."/>
            <person name="Shea T."/>
            <person name="Young S.K."/>
            <person name="Zeng Q."/>
            <person name="Koehrsen M."/>
            <person name="Haas B."/>
            <person name="Borodovsky M."/>
            <person name="Guigo R."/>
            <person name="Alvarado L."/>
            <person name="Berlin A."/>
            <person name="Bochicchio J."/>
            <person name="Borenstein D."/>
            <person name="Chapman S."/>
            <person name="Chen Z."/>
            <person name="Engels R."/>
            <person name="Freedman E."/>
            <person name="Gellesch M."/>
            <person name="Goldberg J."/>
            <person name="Griggs A."/>
            <person name="Gujja S."/>
            <person name="Heiman D."/>
            <person name="Hepburn T."/>
            <person name="Howarth C."/>
            <person name="Jen D."/>
            <person name="Larson L."/>
            <person name="Lewis B."/>
            <person name="Mehta T."/>
            <person name="Park D."/>
            <person name="Pearson M."/>
            <person name="Roberts A."/>
            <person name="Saif S."/>
            <person name="Shenoy N."/>
            <person name="Sisk P."/>
            <person name="Stolte C."/>
            <person name="Sykes S."/>
            <person name="Thomson T."/>
            <person name="Walk T."/>
            <person name="White J."/>
            <person name="Yandava C."/>
            <person name="Burger G."/>
            <person name="Gray M.W."/>
            <person name="Holland P.W.H."/>
            <person name="King N."/>
            <person name="Lang F.B.F."/>
            <person name="Roger A.J."/>
            <person name="Ruiz-Trillo I."/>
            <person name="Lander E."/>
            <person name="Nusbaum C."/>
        </authorList>
    </citation>
    <scope>NUCLEOTIDE SEQUENCE [LARGE SCALE GENOMIC DNA]</scope>
    <source>
        <strain evidence="13 14">DAOM BR117</strain>
    </source>
</reference>
<dbReference type="SUPFAM" id="SSF53448">
    <property type="entry name" value="Nucleotide-diphospho-sugar transferases"/>
    <property type="match status" value="1"/>
</dbReference>
<dbReference type="VEuPathDB" id="FungiDB:SPPG_03289"/>
<keyword evidence="6 11" id="KW-0812">Transmembrane</keyword>
<keyword evidence="4" id="KW-0328">Glycosyltransferase</keyword>
<dbReference type="Pfam" id="PF03142">
    <property type="entry name" value="Chitin_synth_2"/>
    <property type="match status" value="1"/>
</dbReference>
<evidence type="ECO:0000313" key="14">
    <source>
        <dbReference type="Proteomes" id="UP000053201"/>
    </source>
</evidence>
<keyword evidence="3" id="KW-1003">Cell membrane</keyword>
<dbReference type="InterPro" id="IPR054295">
    <property type="entry name" value="CHS4-like_dom"/>
</dbReference>
<feature type="compositionally biased region" description="Polar residues" evidence="10">
    <location>
        <begin position="997"/>
        <end position="1010"/>
    </location>
</feature>
<feature type="region of interest" description="Disordered" evidence="10">
    <location>
        <begin position="990"/>
        <end position="1021"/>
    </location>
</feature>
<feature type="region of interest" description="Disordered" evidence="10">
    <location>
        <begin position="1035"/>
        <end position="1149"/>
    </location>
</feature>
<dbReference type="Proteomes" id="UP000053201">
    <property type="component" value="Unassembled WGS sequence"/>
</dbReference>
<evidence type="ECO:0000256" key="5">
    <source>
        <dbReference type="ARBA" id="ARBA00022679"/>
    </source>
</evidence>
<evidence type="ECO:0000256" key="11">
    <source>
        <dbReference type="SAM" id="Phobius"/>
    </source>
</evidence>
<comment type="subcellular location">
    <subcellularLocation>
        <location evidence="1">Cell membrane</location>
        <topology evidence="1">Multi-pass membrane protein</topology>
    </subcellularLocation>
</comment>
<keyword evidence="8 11" id="KW-0472">Membrane</keyword>
<dbReference type="GO" id="GO:0030428">
    <property type="term" value="C:cell septum"/>
    <property type="evidence" value="ECO:0007669"/>
    <property type="project" value="TreeGrafter"/>
</dbReference>
<dbReference type="OMA" id="WADISKN"/>
<keyword evidence="9" id="KW-0325">Glycoprotein</keyword>
<evidence type="ECO:0000256" key="4">
    <source>
        <dbReference type="ARBA" id="ARBA00022676"/>
    </source>
</evidence>
<dbReference type="RefSeq" id="XP_016609527.1">
    <property type="nucleotide sequence ID" value="XM_016751564.1"/>
</dbReference>
<dbReference type="Pfam" id="PF22997">
    <property type="entry name" value="CHS4"/>
    <property type="match status" value="1"/>
</dbReference>
<dbReference type="eggNOG" id="KOG2571">
    <property type="taxonomic scope" value="Eukaryota"/>
</dbReference>
<evidence type="ECO:0000256" key="2">
    <source>
        <dbReference type="ARBA" id="ARBA00012543"/>
    </source>
</evidence>
<keyword evidence="14" id="KW-1185">Reference proteome</keyword>
<feature type="region of interest" description="Disordered" evidence="10">
    <location>
        <begin position="1"/>
        <end position="59"/>
    </location>
</feature>
<dbReference type="GO" id="GO:0006031">
    <property type="term" value="P:chitin biosynthetic process"/>
    <property type="evidence" value="ECO:0007669"/>
    <property type="project" value="TreeGrafter"/>
</dbReference>
<dbReference type="InterPro" id="IPR029044">
    <property type="entry name" value="Nucleotide-diphossugar_trans"/>
</dbReference>
<dbReference type="EMBL" id="KQ257454">
    <property type="protein sequence ID" value="KND01488.1"/>
    <property type="molecule type" value="Genomic_DNA"/>
</dbReference>
<evidence type="ECO:0000256" key="7">
    <source>
        <dbReference type="ARBA" id="ARBA00022989"/>
    </source>
</evidence>
<feature type="transmembrane region" description="Helical" evidence="11">
    <location>
        <begin position="189"/>
        <end position="209"/>
    </location>
</feature>
<dbReference type="EC" id="2.4.1.16" evidence="2"/>
<feature type="domain" description="Chitin synthase 4-like" evidence="12">
    <location>
        <begin position="326"/>
        <end position="401"/>
    </location>
</feature>
<proteinExistence type="predicted"/>
<evidence type="ECO:0000256" key="3">
    <source>
        <dbReference type="ARBA" id="ARBA00022475"/>
    </source>
</evidence>
<dbReference type="AlphaFoldDB" id="A0A0L0HKC9"/>
<feature type="transmembrane region" description="Helical" evidence="11">
    <location>
        <begin position="908"/>
        <end position="932"/>
    </location>
</feature>
<dbReference type="PANTHER" id="PTHR22914:SF41">
    <property type="entry name" value="CHITIN SYNTHASE 7"/>
    <property type="match status" value="1"/>
</dbReference>
<evidence type="ECO:0000256" key="1">
    <source>
        <dbReference type="ARBA" id="ARBA00004651"/>
    </source>
</evidence>
<dbReference type="GO" id="GO:0005886">
    <property type="term" value="C:plasma membrane"/>
    <property type="evidence" value="ECO:0007669"/>
    <property type="project" value="UniProtKB-SubCell"/>
</dbReference>
<feature type="transmembrane region" description="Helical" evidence="11">
    <location>
        <begin position="854"/>
        <end position="876"/>
    </location>
</feature>
<dbReference type="STRING" id="645134.A0A0L0HKC9"/>
<feature type="transmembrane region" description="Helical" evidence="11">
    <location>
        <begin position="418"/>
        <end position="440"/>
    </location>
</feature>
<feature type="region of interest" description="Disordered" evidence="10">
    <location>
        <begin position="111"/>
        <end position="133"/>
    </location>
</feature>
<dbReference type="PANTHER" id="PTHR22914">
    <property type="entry name" value="CHITIN SYNTHASE"/>
    <property type="match status" value="1"/>
</dbReference>
<feature type="transmembrane region" description="Helical" evidence="11">
    <location>
        <begin position="882"/>
        <end position="901"/>
    </location>
</feature>
<dbReference type="GeneID" id="27686819"/>
<evidence type="ECO:0000256" key="9">
    <source>
        <dbReference type="ARBA" id="ARBA00023180"/>
    </source>
</evidence>
<evidence type="ECO:0000256" key="6">
    <source>
        <dbReference type="ARBA" id="ARBA00022692"/>
    </source>
</evidence>
<dbReference type="OrthoDB" id="370884at2759"/>
<keyword evidence="7 11" id="KW-1133">Transmembrane helix</keyword>
<evidence type="ECO:0000256" key="10">
    <source>
        <dbReference type="SAM" id="MobiDB-lite"/>
    </source>
</evidence>
<sequence>MHSYVNPHGGMDLEELPVDSNATGHSSLPGYTPAPSPPSRNFREKALPQRPSGLPMPPATYSIPNYTDIFPARYAADADSVEAMRKSMQSARRAHTLSRPERQRSTRRAILRSPSAGPPAARAGATRHRNPLSQMPEGAHKVVHDYADNNSSEIWPWFARIVTCCFLPPCLRACGKTERAVQQAWREKVALCMIIAVICGMVAFLTVGLQRVLCPSSTNEGRVAMFNKDTKAFNPGSSNTVIISGYEYNFQGVQAALQARGFVLDTVWSGVDISRLFAANADGSCGAYYTSKITCTFPNSVLISPTGNCADIRWVQNVKKVQRFTEWNNVDGKTKPPHALTVYNGALINLTDYLTGPQQASNRLTPLFFDNLGKDGTYSYVRTADARHGIECLQRTYRVGFVGEETTGCISSMVIQTVSLIIILGVVISRFLMAIWFHWFGSPNLTKKPRHTNMPVPVGSNGRAPYSGSYSGSYGDSSYSPNGDADLYTILLVTCYSEGEEGIRGTLDSLANTDFPDDKKLLFVVADGLITGSGNDRSTPDIIIGMMEQDSRLPAPEPKSYIAIADGTKQHNMAKVYAGHYVLGNHRVPMIAVVKCGTPTEATQPKPGNRGKRDSQLIIMNFLSRTLFNDRMTALDYELFYRIQQIATTADMYEAILMVDADTKVAPDSLGHMVSAMKNDVSIMGLCGETRIANKTASFTSAIQVFEYYISHHLGKAFESVFGGVTCLPGCFCMYRIKAPKGDMGATVPIITNPGIVEEYSENVVDTLHKKNLLLLGEDRFLSTLMLRNFPHRKMVFVPQAICWTMVPEKFRVLLSQRRRWINSTVHNLLELVLVRDLCGTFCFSMQFVVLLELVGTVVLPVAICLTLYLIISAVVSQSAEVVPFLMLAAILGLPGLLIIVTTRKFVYIMWMLVYLISLPIWNFVLPAYAYWHFDDFSWGETRKVEGEQKGDFHGKKEGQFESSAVSMKKWAEWERDRLLFERYQLSSEHDKETEYRQQNPRLVTPQQAPHPSHYSYPHDQRASQLGIPAEFPYHPVSVPPPPRERTSMPPTVGGVADWPPPPGGSKDQHYPPLLMGGLPRPPAAFPSNRPVSSALFPRSESDLGPSYEMNMTAPRPTAASGIRNGSIESALESSSSGSSSSKGKQRAI</sequence>
<dbReference type="InParanoid" id="A0A0L0HKC9"/>
<name>A0A0L0HKC9_SPIPD</name>
<dbReference type="GO" id="GO:0004100">
    <property type="term" value="F:chitin synthase activity"/>
    <property type="evidence" value="ECO:0007669"/>
    <property type="project" value="UniProtKB-EC"/>
</dbReference>
<dbReference type="CDD" id="cd04190">
    <property type="entry name" value="Chitin_synth_C"/>
    <property type="match status" value="1"/>
</dbReference>
<organism evidence="13 14">
    <name type="scientific">Spizellomyces punctatus (strain DAOM BR117)</name>
    <dbReference type="NCBI Taxonomy" id="645134"/>
    <lineage>
        <taxon>Eukaryota</taxon>
        <taxon>Fungi</taxon>
        <taxon>Fungi incertae sedis</taxon>
        <taxon>Chytridiomycota</taxon>
        <taxon>Chytridiomycota incertae sedis</taxon>
        <taxon>Chytridiomycetes</taxon>
        <taxon>Spizellomycetales</taxon>
        <taxon>Spizellomycetaceae</taxon>
        <taxon>Spizellomyces</taxon>
    </lineage>
</organism>
<keyword evidence="5" id="KW-0808">Transferase</keyword>
<feature type="compositionally biased region" description="Low complexity" evidence="10">
    <location>
        <begin position="1134"/>
        <end position="1143"/>
    </location>
</feature>
<gene>
    <name evidence="13" type="ORF">SPPG_03289</name>
</gene>
<protein>
    <recommendedName>
        <fullName evidence="2">chitin synthase</fullName>
        <ecNumber evidence="2">2.4.1.16</ecNumber>
    </recommendedName>
</protein>
<feature type="compositionally biased region" description="Low complexity" evidence="10">
    <location>
        <begin position="112"/>
        <end position="124"/>
    </location>
</feature>
<evidence type="ECO:0000313" key="13">
    <source>
        <dbReference type="EMBL" id="KND01488.1"/>
    </source>
</evidence>
<accession>A0A0L0HKC9</accession>
<evidence type="ECO:0000259" key="12">
    <source>
        <dbReference type="Pfam" id="PF22997"/>
    </source>
</evidence>
<dbReference type="InterPro" id="IPR004835">
    <property type="entry name" value="Chitin_synth"/>
</dbReference>
<evidence type="ECO:0000256" key="8">
    <source>
        <dbReference type="ARBA" id="ARBA00023136"/>
    </source>
</evidence>